<reference evidence="1 2" key="1">
    <citation type="journal article" date="2023" name="BMC Biotechnol.">
        <title>Vitis rotundifolia cv Carlos genome sequencing.</title>
        <authorList>
            <person name="Huff M."/>
            <person name="Hulse-Kemp A."/>
            <person name="Scheffler B."/>
            <person name="Youngblood R."/>
            <person name="Simpson S."/>
            <person name="Babiker E."/>
            <person name="Staton M."/>
        </authorList>
    </citation>
    <scope>NUCLEOTIDE SEQUENCE [LARGE SCALE GENOMIC DNA]</scope>
    <source>
        <tissue evidence="1">Leaf</tissue>
    </source>
</reference>
<evidence type="ECO:0000313" key="2">
    <source>
        <dbReference type="Proteomes" id="UP001168098"/>
    </source>
</evidence>
<keyword evidence="2" id="KW-1185">Reference proteome</keyword>
<accession>A0AA38ZXI7</accession>
<organism evidence="1 2">
    <name type="scientific">Vitis rotundifolia</name>
    <name type="common">Muscadine grape</name>
    <dbReference type="NCBI Taxonomy" id="103349"/>
    <lineage>
        <taxon>Eukaryota</taxon>
        <taxon>Viridiplantae</taxon>
        <taxon>Streptophyta</taxon>
        <taxon>Embryophyta</taxon>
        <taxon>Tracheophyta</taxon>
        <taxon>Spermatophyta</taxon>
        <taxon>Magnoliopsida</taxon>
        <taxon>eudicotyledons</taxon>
        <taxon>Gunneridae</taxon>
        <taxon>Pentapetalae</taxon>
        <taxon>rosids</taxon>
        <taxon>Vitales</taxon>
        <taxon>Vitaceae</taxon>
        <taxon>Viteae</taxon>
        <taxon>Vitis</taxon>
    </lineage>
</organism>
<dbReference type="EMBL" id="JARBHA010000007">
    <property type="protein sequence ID" value="KAJ9697146.1"/>
    <property type="molecule type" value="Genomic_DNA"/>
</dbReference>
<comment type="caution">
    <text evidence="1">The sequence shown here is derived from an EMBL/GenBank/DDBJ whole genome shotgun (WGS) entry which is preliminary data.</text>
</comment>
<dbReference type="AlphaFoldDB" id="A0AA38ZXI7"/>
<name>A0AA38ZXI7_VITRO</name>
<dbReference type="Proteomes" id="UP001168098">
    <property type="component" value="Unassembled WGS sequence"/>
</dbReference>
<proteinExistence type="predicted"/>
<protein>
    <submittedName>
        <fullName evidence="1">Uncharacterized protein</fullName>
    </submittedName>
</protein>
<gene>
    <name evidence="1" type="ORF">PVL29_009075</name>
</gene>
<evidence type="ECO:0000313" key="1">
    <source>
        <dbReference type="EMBL" id="KAJ9697146.1"/>
    </source>
</evidence>
<sequence>MSEYATHQRHRYSRRNLLALKASLSANDVSVGDGCSCSCSWRCSSRAGEG</sequence>